<dbReference type="Pfam" id="PF03856">
    <property type="entry name" value="SUN"/>
    <property type="match status" value="1"/>
</dbReference>
<evidence type="ECO:0008006" key="14">
    <source>
        <dbReference type="Google" id="ProtNLM"/>
    </source>
</evidence>
<evidence type="ECO:0000256" key="11">
    <source>
        <dbReference type="SAM" id="MobiDB-lite"/>
    </source>
</evidence>
<comment type="subcellular location">
    <subcellularLocation>
        <location evidence="1">Secreted</location>
        <location evidence="1">Cell wall</location>
    </subcellularLocation>
</comment>
<dbReference type="GO" id="GO:0016798">
    <property type="term" value="F:hydrolase activity, acting on glycosyl bonds"/>
    <property type="evidence" value="ECO:0007669"/>
    <property type="project" value="UniProtKB-KW"/>
</dbReference>
<dbReference type="InterPro" id="IPR005556">
    <property type="entry name" value="SUN"/>
</dbReference>
<evidence type="ECO:0000256" key="10">
    <source>
        <dbReference type="ARBA" id="ARBA00023326"/>
    </source>
</evidence>
<evidence type="ECO:0000256" key="2">
    <source>
        <dbReference type="ARBA" id="ARBA00010579"/>
    </source>
</evidence>
<protein>
    <recommendedName>
        <fullName evidence="14">Secreted beta-glucosidase sun1</fullName>
    </recommendedName>
</protein>
<evidence type="ECO:0000256" key="7">
    <source>
        <dbReference type="ARBA" id="ARBA00023277"/>
    </source>
</evidence>
<dbReference type="OrthoDB" id="5339822at2759"/>
<dbReference type="InterPro" id="IPR051526">
    <property type="entry name" value="Beta-Glucosidase_SUN"/>
</dbReference>
<evidence type="ECO:0000256" key="5">
    <source>
        <dbReference type="ARBA" id="ARBA00022729"/>
    </source>
</evidence>
<name>A0A177ABC9_9PEZI</name>
<feature type="signal peptide" evidence="12">
    <location>
        <begin position="1"/>
        <end position="16"/>
    </location>
</feature>
<dbReference type="Proteomes" id="UP000077154">
    <property type="component" value="Unassembled WGS sequence"/>
</dbReference>
<dbReference type="GeneID" id="36288191"/>
<dbReference type="GO" id="GO:0009277">
    <property type="term" value="C:fungal-type cell wall"/>
    <property type="evidence" value="ECO:0007669"/>
    <property type="project" value="TreeGrafter"/>
</dbReference>
<evidence type="ECO:0000256" key="12">
    <source>
        <dbReference type="SAM" id="SignalP"/>
    </source>
</evidence>
<organism evidence="13">
    <name type="scientific">Pseudogymnoascus destructans</name>
    <dbReference type="NCBI Taxonomy" id="655981"/>
    <lineage>
        <taxon>Eukaryota</taxon>
        <taxon>Fungi</taxon>
        <taxon>Dikarya</taxon>
        <taxon>Ascomycota</taxon>
        <taxon>Pezizomycotina</taxon>
        <taxon>Leotiomycetes</taxon>
        <taxon>Thelebolales</taxon>
        <taxon>Thelebolaceae</taxon>
        <taxon>Pseudogymnoascus</taxon>
    </lineage>
</organism>
<feature type="compositionally biased region" description="Low complexity" evidence="11">
    <location>
        <begin position="121"/>
        <end position="133"/>
    </location>
</feature>
<dbReference type="VEuPathDB" id="FungiDB:GMDG_04818"/>
<evidence type="ECO:0000256" key="1">
    <source>
        <dbReference type="ARBA" id="ARBA00004191"/>
    </source>
</evidence>
<accession>A0A177ABC9</accession>
<keyword evidence="7" id="KW-0119">Carbohydrate metabolism</keyword>
<evidence type="ECO:0000313" key="13">
    <source>
        <dbReference type="EMBL" id="OAF58732.1"/>
    </source>
</evidence>
<dbReference type="PANTHER" id="PTHR31316">
    <property type="entry name" value="BETA-GLUCOSIDASE-LIKE PROTEIN NCA3, MITOCHONDRIAL-RELATED"/>
    <property type="match status" value="1"/>
</dbReference>
<keyword evidence="8" id="KW-0326">Glycosidase</keyword>
<dbReference type="EMBL" id="KV441396">
    <property type="protein sequence ID" value="OAF58732.1"/>
    <property type="molecule type" value="Genomic_DNA"/>
</dbReference>
<keyword evidence="3" id="KW-0134">Cell wall</keyword>
<evidence type="ECO:0000256" key="9">
    <source>
        <dbReference type="ARBA" id="ARBA00023316"/>
    </source>
</evidence>
<reference evidence="13" key="1">
    <citation type="submission" date="2016-03" db="EMBL/GenBank/DDBJ databases">
        <title>Updated assembly of Pseudogymnoascus destructans, the fungus causing white-nose syndrome of bats.</title>
        <authorList>
            <person name="Palmer J.M."/>
            <person name="Drees K.P."/>
            <person name="Foster J.T."/>
            <person name="Lindner D.L."/>
        </authorList>
    </citation>
    <scope>NUCLEOTIDE SEQUENCE [LARGE SCALE GENOMIC DNA]</scope>
    <source>
        <strain evidence="13">20631-21</strain>
    </source>
</reference>
<keyword evidence="6" id="KW-0378">Hydrolase</keyword>
<dbReference type="PANTHER" id="PTHR31316:SF0">
    <property type="entry name" value="SECRETED BETA-GLUCOSIDASE SIM1-RELATED"/>
    <property type="match status" value="1"/>
</dbReference>
<proteinExistence type="inferred from homology"/>
<dbReference type="GO" id="GO:0000272">
    <property type="term" value="P:polysaccharide catabolic process"/>
    <property type="evidence" value="ECO:0007669"/>
    <property type="project" value="UniProtKB-KW"/>
</dbReference>
<dbReference type="GO" id="GO:0031505">
    <property type="term" value="P:fungal-type cell wall organization"/>
    <property type="evidence" value="ECO:0007669"/>
    <property type="project" value="TreeGrafter"/>
</dbReference>
<feature type="compositionally biased region" description="Low complexity" evidence="11">
    <location>
        <begin position="102"/>
        <end position="112"/>
    </location>
</feature>
<evidence type="ECO:0000256" key="3">
    <source>
        <dbReference type="ARBA" id="ARBA00022512"/>
    </source>
</evidence>
<dbReference type="GO" id="GO:0009986">
    <property type="term" value="C:cell surface"/>
    <property type="evidence" value="ECO:0007669"/>
    <property type="project" value="TreeGrafter"/>
</dbReference>
<feature type="region of interest" description="Disordered" evidence="11">
    <location>
        <begin position="100"/>
        <end position="145"/>
    </location>
</feature>
<dbReference type="RefSeq" id="XP_024324016.1">
    <property type="nucleotide sequence ID" value="XM_024468749.1"/>
</dbReference>
<keyword evidence="10" id="KW-0624">Polysaccharide degradation</keyword>
<keyword evidence="5 12" id="KW-0732">Signal</keyword>
<feature type="chain" id="PRO_5008056437" description="Secreted beta-glucosidase sun1" evidence="12">
    <location>
        <begin position="17"/>
        <end position="420"/>
    </location>
</feature>
<dbReference type="AlphaFoldDB" id="A0A177ABC9"/>
<dbReference type="eggNOG" id="ENOG502QPVV">
    <property type="taxonomic scope" value="Eukaryota"/>
</dbReference>
<evidence type="ECO:0000256" key="6">
    <source>
        <dbReference type="ARBA" id="ARBA00022801"/>
    </source>
</evidence>
<keyword evidence="9" id="KW-0961">Cell wall biogenesis/degradation</keyword>
<evidence type="ECO:0000256" key="8">
    <source>
        <dbReference type="ARBA" id="ARBA00023295"/>
    </source>
</evidence>
<comment type="similarity">
    <text evidence="2">Belongs to the SUN family.</text>
</comment>
<gene>
    <name evidence="13" type="ORF">VC83_05124</name>
</gene>
<sequence length="420" mass="43613">MKLITIALVGASAVAAASHRHVHRHAPHAHGSAVAKRADKTVIEDAVVTKYEMNGKELNAAKVEQGVKDGIYILIDDTTSAAPVATKAAVAAAGEFLEQKKPTTPVAPSTTATPPPPPPTTSAAPPVSTPAPSSGGGSGATGIDADFPSGTIDCGHFPSEYGAIGASWLKLGGWIGLQMTPSFTPGDAAIHLINTGIAGDNCSKNSFCSYACPPGYQKSQWPSSQGGTGQSIGGLYCNAQGKLELTNPTLAKTLCMKGTGEVKVKNTIGRNVPICRTDYPGTESETVPLNTLPGQEYELTCPDANKYYRWGNAATSAQYYINPAGSPVEDACRWNEAGSNMGNWAPVNLGVGKGPTGQTYISIFANKPTNPDGKLNFNLEIVGDVSGKCAYIDGQFYNNGVVDPSGCTVLVTGTAIYKIY</sequence>
<evidence type="ECO:0000256" key="4">
    <source>
        <dbReference type="ARBA" id="ARBA00022525"/>
    </source>
</evidence>
<keyword evidence="4" id="KW-0964">Secreted</keyword>